<accession>A0ABQ9TUE7</accession>
<organism evidence="1 2">
    <name type="scientific">Saguinus oedipus</name>
    <name type="common">Cotton-top tamarin</name>
    <name type="synonym">Oedipomidas oedipus</name>
    <dbReference type="NCBI Taxonomy" id="9490"/>
    <lineage>
        <taxon>Eukaryota</taxon>
        <taxon>Metazoa</taxon>
        <taxon>Chordata</taxon>
        <taxon>Craniata</taxon>
        <taxon>Vertebrata</taxon>
        <taxon>Euteleostomi</taxon>
        <taxon>Mammalia</taxon>
        <taxon>Eutheria</taxon>
        <taxon>Euarchontoglires</taxon>
        <taxon>Primates</taxon>
        <taxon>Haplorrhini</taxon>
        <taxon>Platyrrhini</taxon>
        <taxon>Cebidae</taxon>
        <taxon>Callitrichinae</taxon>
        <taxon>Saguinus</taxon>
    </lineage>
</organism>
<evidence type="ECO:0000313" key="1">
    <source>
        <dbReference type="EMBL" id="KAK2088125.1"/>
    </source>
</evidence>
<sequence>MKKRKDFHVSGIFQIKKSSLRLPARSPSSLFPFVSELCPSTGPQQTPTRPDVDSCFQALPVNRFWVCILELCAPGHPHLLEVLREAALFTDTAPSCLRIRGGSGLSTSSACRGLEACFPGGKRKTETLPAFLLGLHHWESPD</sequence>
<keyword evidence="2" id="KW-1185">Reference proteome</keyword>
<proteinExistence type="predicted"/>
<dbReference type="Proteomes" id="UP001266305">
    <property type="component" value="Unassembled WGS sequence"/>
</dbReference>
<feature type="non-terminal residue" evidence="1">
    <location>
        <position position="142"/>
    </location>
</feature>
<name>A0ABQ9TUE7_SAGOE</name>
<comment type="caution">
    <text evidence="1">The sequence shown here is derived from an EMBL/GenBank/DDBJ whole genome shotgun (WGS) entry which is preliminary data.</text>
</comment>
<reference evidence="1 2" key="1">
    <citation type="submission" date="2023-05" db="EMBL/GenBank/DDBJ databases">
        <title>B98-5 Cell Line De Novo Hybrid Assembly: An Optical Mapping Approach.</title>
        <authorList>
            <person name="Kananen K."/>
            <person name="Auerbach J.A."/>
            <person name="Kautto E."/>
            <person name="Blachly J.S."/>
        </authorList>
    </citation>
    <scope>NUCLEOTIDE SEQUENCE [LARGE SCALE GENOMIC DNA]</scope>
    <source>
        <strain evidence="1">B95-8</strain>
        <tissue evidence="1">Cell line</tissue>
    </source>
</reference>
<gene>
    <name evidence="1" type="ORF">P7K49_034032</name>
</gene>
<protein>
    <submittedName>
        <fullName evidence="1">Uncharacterized protein</fullName>
    </submittedName>
</protein>
<evidence type="ECO:0000313" key="2">
    <source>
        <dbReference type="Proteomes" id="UP001266305"/>
    </source>
</evidence>
<dbReference type="EMBL" id="JASSZA010000019">
    <property type="protein sequence ID" value="KAK2088125.1"/>
    <property type="molecule type" value="Genomic_DNA"/>
</dbReference>